<dbReference type="EMBL" id="PKUS01000003">
    <property type="protein sequence ID" value="PLW69928.1"/>
    <property type="molecule type" value="Genomic_DNA"/>
</dbReference>
<sequence>MTGAQQAAFQAGSGITPATMLTAVASMVLVLAFVWVIWVAIGTFRAWQEGQATVFDLTWSTLRASIVLMVLGFYLR</sequence>
<organism evidence="2 3">
    <name type="scientific">Pseudohalioglobus lutimaris</name>
    <dbReference type="NCBI Taxonomy" id="1737061"/>
    <lineage>
        <taxon>Bacteria</taxon>
        <taxon>Pseudomonadati</taxon>
        <taxon>Pseudomonadota</taxon>
        <taxon>Gammaproteobacteria</taxon>
        <taxon>Cellvibrionales</taxon>
        <taxon>Halieaceae</taxon>
        <taxon>Pseudohalioglobus</taxon>
    </lineage>
</organism>
<reference evidence="2 3" key="1">
    <citation type="submission" date="2018-01" db="EMBL/GenBank/DDBJ databases">
        <title>The draft genome sequence of Halioglobus lutimaris HF004.</title>
        <authorList>
            <person name="Du Z.-J."/>
            <person name="Shi M.-J."/>
        </authorList>
    </citation>
    <scope>NUCLEOTIDE SEQUENCE [LARGE SCALE GENOMIC DNA]</scope>
    <source>
        <strain evidence="2 3">HF004</strain>
    </source>
</reference>
<keyword evidence="1" id="KW-0472">Membrane</keyword>
<keyword evidence="3" id="KW-1185">Reference proteome</keyword>
<accession>A0A2N5X627</accession>
<evidence type="ECO:0000256" key="1">
    <source>
        <dbReference type="SAM" id="Phobius"/>
    </source>
</evidence>
<feature type="transmembrane region" description="Helical" evidence="1">
    <location>
        <begin position="53"/>
        <end position="75"/>
    </location>
</feature>
<name>A0A2N5X627_9GAMM</name>
<evidence type="ECO:0000313" key="3">
    <source>
        <dbReference type="Proteomes" id="UP000235005"/>
    </source>
</evidence>
<gene>
    <name evidence="2" type="ORF">C0039_05225</name>
</gene>
<dbReference type="OrthoDB" id="8451560at2"/>
<proteinExistence type="predicted"/>
<keyword evidence="1" id="KW-0812">Transmembrane</keyword>
<dbReference type="AlphaFoldDB" id="A0A2N5X627"/>
<dbReference type="RefSeq" id="WP_101517461.1">
    <property type="nucleotide sequence ID" value="NZ_PKUS01000003.1"/>
</dbReference>
<keyword evidence="1" id="KW-1133">Transmembrane helix</keyword>
<dbReference type="Pfam" id="PF11660">
    <property type="entry name" value="DUF3262"/>
    <property type="match status" value="1"/>
</dbReference>
<dbReference type="InterPro" id="IPR021676">
    <property type="entry name" value="DUF3262"/>
</dbReference>
<protein>
    <submittedName>
        <fullName evidence="2">TIGR03758 family integrating conjugative element protein</fullName>
    </submittedName>
</protein>
<dbReference type="NCBIfam" id="TIGR03758">
    <property type="entry name" value="conj_TIGR03758"/>
    <property type="match status" value="1"/>
</dbReference>
<dbReference type="Proteomes" id="UP000235005">
    <property type="component" value="Unassembled WGS sequence"/>
</dbReference>
<evidence type="ECO:0000313" key="2">
    <source>
        <dbReference type="EMBL" id="PLW69928.1"/>
    </source>
</evidence>
<feature type="transmembrane region" description="Helical" evidence="1">
    <location>
        <begin position="20"/>
        <end position="41"/>
    </location>
</feature>
<comment type="caution">
    <text evidence="2">The sequence shown here is derived from an EMBL/GenBank/DDBJ whole genome shotgun (WGS) entry which is preliminary data.</text>
</comment>